<feature type="compositionally biased region" description="Basic and acidic residues" evidence="1">
    <location>
        <begin position="113"/>
        <end position="126"/>
    </location>
</feature>
<feature type="compositionally biased region" description="Low complexity" evidence="1">
    <location>
        <begin position="42"/>
        <end position="60"/>
    </location>
</feature>
<name>A0AAD7X5S4_9APHY</name>
<evidence type="ECO:0000256" key="1">
    <source>
        <dbReference type="SAM" id="MobiDB-lite"/>
    </source>
</evidence>
<protein>
    <submittedName>
        <fullName evidence="2">Uncharacterized protein</fullName>
    </submittedName>
</protein>
<accession>A0AAD7X5S4</accession>
<keyword evidence="3" id="KW-1185">Reference proteome</keyword>
<feature type="region of interest" description="Disordered" evidence="1">
    <location>
        <begin position="30"/>
        <end position="126"/>
    </location>
</feature>
<feature type="compositionally biased region" description="Basic and acidic residues" evidence="1">
    <location>
        <begin position="94"/>
        <end position="106"/>
    </location>
</feature>
<dbReference type="EMBL" id="JAPEVG010000483">
    <property type="protein sequence ID" value="KAJ8462243.1"/>
    <property type="molecule type" value="Genomic_DNA"/>
</dbReference>
<feature type="region of interest" description="Disordered" evidence="1">
    <location>
        <begin position="544"/>
        <end position="583"/>
    </location>
</feature>
<organism evidence="2 3">
    <name type="scientific">Trametes cubensis</name>
    <dbReference type="NCBI Taxonomy" id="1111947"/>
    <lineage>
        <taxon>Eukaryota</taxon>
        <taxon>Fungi</taxon>
        <taxon>Dikarya</taxon>
        <taxon>Basidiomycota</taxon>
        <taxon>Agaricomycotina</taxon>
        <taxon>Agaricomycetes</taxon>
        <taxon>Polyporales</taxon>
        <taxon>Polyporaceae</taxon>
        <taxon>Trametes</taxon>
    </lineage>
</organism>
<dbReference type="Proteomes" id="UP001215151">
    <property type="component" value="Unassembled WGS sequence"/>
</dbReference>
<gene>
    <name evidence="2" type="ORF">ONZ51_g11027</name>
</gene>
<sequence length="583" mass="65949">MFFCRHHLLRAPAQRHFATLITTRNASRQLALPHSHPRPGHVQSSRVSSSHPPAPSAVNAISTESEPTRNTLTTTESELPDPLPDSSHAELTGEETKAEAEVEEGKQPAQSPDPRERITERDQQVKDDPIGMYLETRAMGPEALKGYAGEYFTSAIWRAAHKVMPDHFRMLVQDAILVTDERESKIRGRNIIESLFRTLAFRKLLRKDDVLALLQCLERNKQLSYISTANRLLLARYITSNPSDATIDTELIRLMAPLLIEKLRKTWEVQPRGGKRSPSDSIESTAFGVYVPRVLWPLLQMLVRLALLDSRMEASALLAQVTDRQYIHADAIQATDLSSTDYAYIVLSVTVRTCMIYGWFARASELLLGAVSLQPKLSNSFAKLVQDWLVRALDDPRQIDLQQATSAMIMLFRRADDYVLPHQLLWKFYDAARELELPELAQTVYGYSRRVKHHAYPPPRDETLLWMMEHFEQKSRNVHFARVLASQVVDENINLPLTMRAPFIAQTAVLGFATQARTLWERYAVGRDARAVTGNSKAMLLERIGCTPGKPGRQRVGRSGRCGPGDHPADSADGRRRRRSPRI</sequence>
<proteinExistence type="predicted"/>
<feature type="compositionally biased region" description="Polar residues" evidence="1">
    <location>
        <begin position="61"/>
        <end position="77"/>
    </location>
</feature>
<reference evidence="2" key="1">
    <citation type="submission" date="2022-11" db="EMBL/GenBank/DDBJ databases">
        <title>Genome Sequence of Cubamyces cubensis.</title>
        <authorList>
            <person name="Buettner E."/>
        </authorList>
    </citation>
    <scope>NUCLEOTIDE SEQUENCE</scope>
    <source>
        <strain evidence="2">MPL-01</strain>
    </source>
</reference>
<comment type="caution">
    <text evidence="2">The sequence shown here is derived from an EMBL/GenBank/DDBJ whole genome shotgun (WGS) entry which is preliminary data.</text>
</comment>
<dbReference type="AlphaFoldDB" id="A0AAD7X5S4"/>
<evidence type="ECO:0000313" key="2">
    <source>
        <dbReference type="EMBL" id="KAJ8462243.1"/>
    </source>
</evidence>
<evidence type="ECO:0000313" key="3">
    <source>
        <dbReference type="Proteomes" id="UP001215151"/>
    </source>
</evidence>